<evidence type="ECO:0000256" key="5">
    <source>
        <dbReference type="ARBA" id="ARBA00013119"/>
    </source>
</evidence>
<dbReference type="GO" id="GO:0004365">
    <property type="term" value="F:glyceraldehyde-3-phosphate dehydrogenase (NAD+) (phosphorylating) activity"/>
    <property type="evidence" value="ECO:0007669"/>
    <property type="project" value="UniProtKB-EC"/>
</dbReference>
<evidence type="ECO:0000259" key="10">
    <source>
        <dbReference type="Pfam" id="PF00044"/>
    </source>
</evidence>
<dbReference type="GO" id="GO:0006096">
    <property type="term" value="P:glycolytic process"/>
    <property type="evidence" value="ECO:0007669"/>
    <property type="project" value="UniProtKB-KW"/>
</dbReference>
<keyword evidence="9" id="KW-0324">Glycolysis</keyword>
<evidence type="ECO:0000256" key="7">
    <source>
        <dbReference type="ARBA" id="ARBA00023002"/>
    </source>
</evidence>
<evidence type="ECO:0000256" key="4">
    <source>
        <dbReference type="ARBA" id="ARBA00011881"/>
    </source>
</evidence>
<accession>A0AAV5CEL1</accession>
<evidence type="ECO:0000313" key="12">
    <source>
        <dbReference type="Proteomes" id="UP001054889"/>
    </source>
</evidence>
<dbReference type="Proteomes" id="UP001054889">
    <property type="component" value="Unassembled WGS sequence"/>
</dbReference>
<organism evidence="11 12">
    <name type="scientific">Eleusine coracana subsp. coracana</name>
    <dbReference type="NCBI Taxonomy" id="191504"/>
    <lineage>
        <taxon>Eukaryota</taxon>
        <taxon>Viridiplantae</taxon>
        <taxon>Streptophyta</taxon>
        <taxon>Embryophyta</taxon>
        <taxon>Tracheophyta</taxon>
        <taxon>Spermatophyta</taxon>
        <taxon>Magnoliopsida</taxon>
        <taxon>Liliopsida</taxon>
        <taxon>Poales</taxon>
        <taxon>Poaceae</taxon>
        <taxon>PACMAD clade</taxon>
        <taxon>Chloridoideae</taxon>
        <taxon>Cynodonteae</taxon>
        <taxon>Eleusininae</taxon>
        <taxon>Eleusine</taxon>
    </lineage>
</organism>
<dbReference type="InterPro" id="IPR020831">
    <property type="entry name" value="GlycerAld/Erythrose_P_DH"/>
</dbReference>
<comment type="caution">
    <text evidence="11">The sequence shown here is derived from an EMBL/GenBank/DDBJ whole genome shotgun (WGS) entry which is preliminary data.</text>
</comment>
<feature type="domain" description="Glyceraldehyde 3-phosphate dehydrogenase NAD(P) binding" evidence="10">
    <location>
        <begin position="159"/>
        <end position="258"/>
    </location>
</feature>
<dbReference type="AlphaFoldDB" id="A0AAV5CEL1"/>
<keyword evidence="6" id="KW-0963">Cytoplasm</keyword>
<dbReference type="PANTHER" id="PTHR10836">
    <property type="entry name" value="GLYCERALDEHYDE 3-PHOSPHATE DEHYDROGENASE"/>
    <property type="match status" value="1"/>
</dbReference>
<keyword evidence="7" id="KW-0560">Oxidoreductase</keyword>
<gene>
    <name evidence="11" type="primary">ga13365</name>
    <name evidence="11" type="ORF">PR202_ga13365</name>
</gene>
<evidence type="ECO:0000256" key="9">
    <source>
        <dbReference type="ARBA" id="ARBA00023152"/>
    </source>
</evidence>
<dbReference type="EC" id="1.2.1.12" evidence="5"/>
<dbReference type="EMBL" id="BQKI01000006">
    <property type="protein sequence ID" value="GJM96523.1"/>
    <property type="molecule type" value="Genomic_DNA"/>
</dbReference>
<evidence type="ECO:0000256" key="2">
    <source>
        <dbReference type="ARBA" id="ARBA00004869"/>
    </source>
</evidence>
<evidence type="ECO:0000256" key="8">
    <source>
        <dbReference type="ARBA" id="ARBA00023027"/>
    </source>
</evidence>
<dbReference type="InterPro" id="IPR036291">
    <property type="entry name" value="NAD(P)-bd_dom_sf"/>
</dbReference>
<comment type="similarity">
    <text evidence="3">Belongs to the glyceraldehyde-3-phosphate dehydrogenase family.</text>
</comment>
<evidence type="ECO:0000256" key="3">
    <source>
        <dbReference type="ARBA" id="ARBA00007406"/>
    </source>
</evidence>
<dbReference type="SUPFAM" id="SSF55347">
    <property type="entry name" value="Glyceraldehyde-3-phosphate dehydrogenase-like, C-terminal domain"/>
    <property type="match status" value="1"/>
</dbReference>
<reference evidence="11" key="2">
    <citation type="submission" date="2021-12" db="EMBL/GenBank/DDBJ databases">
        <title>Resequencing data analysis of finger millet.</title>
        <authorList>
            <person name="Hatakeyama M."/>
            <person name="Aluri S."/>
            <person name="Balachadran M.T."/>
            <person name="Sivarajan S.R."/>
            <person name="Poveda L."/>
            <person name="Shimizu-Inatsugi R."/>
            <person name="Schlapbach R."/>
            <person name="Sreeman S.M."/>
            <person name="Shimizu K.K."/>
        </authorList>
    </citation>
    <scope>NUCLEOTIDE SEQUENCE</scope>
</reference>
<name>A0AAV5CEL1_ELECO</name>
<keyword evidence="12" id="KW-1185">Reference proteome</keyword>
<dbReference type="PANTHER" id="PTHR10836:SF133">
    <property type="entry name" value="GLYCERALDEHYDE-3-PHOSPHATE DEHYDROGENASE 1, CYTOSOLIC"/>
    <property type="match status" value="1"/>
</dbReference>
<reference evidence="11" key="1">
    <citation type="journal article" date="2018" name="DNA Res.">
        <title>Multiple hybrid de novo genome assembly of finger millet, an orphan allotetraploid crop.</title>
        <authorList>
            <person name="Hatakeyama M."/>
            <person name="Aluri S."/>
            <person name="Balachadran M.T."/>
            <person name="Sivarajan S.R."/>
            <person name="Patrignani A."/>
            <person name="Gruter S."/>
            <person name="Poveda L."/>
            <person name="Shimizu-Inatsugi R."/>
            <person name="Baeten J."/>
            <person name="Francoijs K.J."/>
            <person name="Nataraja K.N."/>
            <person name="Reddy Y.A.N."/>
            <person name="Phadnis S."/>
            <person name="Ravikumar R.L."/>
            <person name="Schlapbach R."/>
            <person name="Sreeman S.M."/>
            <person name="Shimizu K.K."/>
        </authorList>
    </citation>
    <scope>NUCLEOTIDE SEQUENCE</scope>
</reference>
<evidence type="ECO:0000313" key="11">
    <source>
        <dbReference type="EMBL" id="GJM96523.1"/>
    </source>
</evidence>
<comment type="subcellular location">
    <subcellularLocation>
        <location evidence="1">Cytoplasm</location>
    </subcellularLocation>
</comment>
<dbReference type="SUPFAM" id="SSF51735">
    <property type="entry name" value="NAD(P)-binding Rossmann-fold domains"/>
    <property type="match status" value="1"/>
</dbReference>
<dbReference type="Pfam" id="PF00044">
    <property type="entry name" value="Gp_dh_N"/>
    <property type="match status" value="1"/>
</dbReference>
<dbReference type="GO" id="GO:0051287">
    <property type="term" value="F:NAD binding"/>
    <property type="evidence" value="ECO:0007669"/>
    <property type="project" value="InterPro"/>
</dbReference>
<evidence type="ECO:0000256" key="1">
    <source>
        <dbReference type="ARBA" id="ARBA00004496"/>
    </source>
</evidence>
<sequence length="407" mass="45523">MSVSTYEGDWAGTGMRFRRSGRDTVHEADVYDGEVPELDDVHLKDCVLLKFPSAPPSLRMGDFLVLESMDGHSQWEADVRCREDPKFFEARNDPLYIDSILVCVNDGKGSKLLHRSKQIFVLPAPNSTSSSTNNVSGAGLQKTNEARPGEVQNMAKAKIKIGINGCGRIARTMVKIALNSQDLELVAINDPLLSSMDQKTCMFRHHHPDQGWRSDFTMKDPTTLMFSEKEDGMLIFSILFPSECDKIPWNETGTEYIVKVLNYDKDTDDKEVRTSKYPHYSPNASPLQNSLAPLAKVLHDKFGMVEGMSTAVRVPVLIHIEPESHEAAAAIGEVLPLWKGRFRGLMLQVPTIDAPPNNIGIELAQFKEYGLISSNTRPSDGFNVLFGWCVEMAHQIPEVMYCQLNFK</sequence>
<proteinExistence type="inferred from homology"/>
<comment type="subunit">
    <text evidence="4">Homotetramer.</text>
</comment>
<dbReference type="Gene3D" id="3.30.360.10">
    <property type="entry name" value="Dihydrodipicolinate Reductase, domain 2"/>
    <property type="match status" value="1"/>
</dbReference>
<evidence type="ECO:0000256" key="6">
    <source>
        <dbReference type="ARBA" id="ARBA00022490"/>
    </source>
</evidence>
<keyword evidence="8" id="KW-0520">NAD</keyword>
<dbReference type="GO" id="GO:0005829">
    <property type="term" value="C:cytosol"/>
    <property type="evidence" value="ECO:0007669"/>
    <property type="project" value="TreeGrafter"/>
</dbReference>
<protein>
    <recommendedName>
        <fullName evidence="5">glyceraldehyde-3-phosphate dehydrogenase (phosphorylating)</fullName>
        <ecNumber evidence="5">1.2.1.12</ecNumber>
    </recommendedName>
</protein>
<dbReference type="Gene3D" id="3.40.50.720">
    <property type="entry name" value="NAD(P)-binding Rossmann-like Domain"/>
    <property type="match status" value="1"/>
</dbReference>
<comment type="pathway">
    <text evidence="2">Carbohydrate degradation; glycolysis; pyruvate from D-glyceraldehyde 3-phosphate: step 1/5.</text>
</comment>
<dbReference type="InterPro" id="IPR020828">
    <property type="entry name" value="GlycerAld_3-P_DH_NAD(P)-bd"/>
</dbReference>